<dbReference type="InterPro" id="IPR027417">
    <property type="entry name" value="P-loop_NTPase"/>
</dbReference>
<dbReference type="PANTHER" id="PTHR37807">
    <property type="entry name" value="OS07G0160300 PROTEIN"/>
    <property type="match status" value="1"/>
</dbReference>
<dbReference type="RefSeq" id="WP_146900284.1">
    <property type="nucleotide sequence ID" value="NZ_BAAARM010000001.1"/>
</dbReference>
<organism evidence="1 2">
    <name type="scientific">Cellulomonas aerilata</name>
    <dbReference type="NCBI Taxonomy" id="515326"/>
    <lineage>
        <taxon>Bacteria</taxon>
        <taxon>Bacillati</taxon>
        <taxon>Actinomycetota</taxon>
        <taxon>Actinomycetes</taxon>
        <taxon>Micrococcales</taxon>
        <taxon>Cellulomonadaceae</taxon>
        <taxon>Cellulomonas</taxon>
    </lineage>
</organism>
<dbReference type="Gene3D" id="3.40.50.300">
    <property type="entry name" value="P-loop containing nucleotide triphosphate hydrolases"/>
    <property type="match status" value="1"/>
</dbReference>
<comment type="caution">
    <text evidence="1">The sequence shown here is derived from an EMBL/GenBank/DDBJ whole genome shotgun (WGS) entry which is preliminary data.</text>
</comment>
<gene>
    <name evidence="1" type="ORF">CAE01nite_07870</name>
</gene>
<protein>
    <recommendedName>
        <fullName evidence="3">ATP-binding protein</fullName>
    </recommendedName>
</protein>
<accession>A0A512D9A0</accession>
<sequence length="187" mass="20439">MTFALVVVGSAGSGKSTVAREIARRCTAVYLDKDRLAGPLVEVALSAGGHAPQEREDSAFYREAVMPAEYASLLSVAADNVRLGLSVVIDAPFAGYLNQPHFLETATEAAAWPDVDTVVLRVVTSEEETRRRLRARGLVRDRAKLAMWDTFWSTWGRSTIDWVGVSVMELDNSDTPDLREVLSRLGG</sequence>
<dbReference type="EMBL" id="BJYY01000002">
    <property type="protein sequence ID" value="GEO33062.1"/>
    <property type="molecule type" value="Genomic_DNA"/>
</dbReference>
<dbReference type="OrthoDB" id="198115at2"/>
<proteinExistence type="predicted"/>
<dbReference type="AlphaFoldDB" id="A0A512D9A0"/>
<evidence type="ECO:0000313" key="2">
    <source>
        <dbReference type="Proteomes" id="UP000321181"/>
    </source>
</evidence>
<dbReference type="PANTHER" id="PTHR37807:SF3">
    <property type="entry name" value="OS07G0160300 PROTEIN"/>
    <property type="match status" value="1"/>
</dbReference>
<dbReference type="Proteomes" id="UP000321181">
    <property type="component" value="Unassembled WGS sequence"/>
</dbReference>
<evidence type="ECO:0000313" key="1">
    <source>
        <dbReference type="EMBL" id="GEO33062.1"/>
    </source>
</evidence>
<reference evidence="1 2" key="1">
    <citation type="submission" date="2019-07" db="EMBL/GenBank/DDBJ databases">
        <title>Whole genome shotgun sequence of Cellulomonas aerilata NBRC 106308.</title>
        <authorList>
            <person name="Hosoyama A."/>
            <person name="Uohara A."/>
            <person name="Ohji S."/>
            <person name="Ichikawa N."/>
        </authorList>
    </citation>
    <scope>NUCLEOTIDE SEQUENCE [LARGE SCALE GENOMIC DNA]</scope>
    <source>
        <strain evidence="1 2">NBRC 106308</strain>
    </source>
</reference>
<name>A0A512D9A0_9CELL</name>
<keyword evidence="2" id="KW-1185">Reference proteome</keyword>
<evidence type="ECO:0008006" key="3">
    <source>
        <dbReference type="Google" id="ProtNLM"/>
    </source>
</evidence>
<dbReference type="SUPFAM" id="SSF52540">
    <property type="entry name" value="P-loop containing nucleoside triphosphate hydrolases"/>
    <property type="match status" value="1"/>
</dbReference>
<dbReference type="Pfam" id="PF13671">
    <property type="entry name" value="AAA_33"/>
    <property type="match status" value="1"/>
</dbReference>